<dbReference type="SUPFAM" id="SSF53474">
    <property type="entry name" value="alpha/beta-Hydrolases"/>
    <property type="match status" value="1"/>
</dbReference>
<dbReference type="Proteomes" id="UP000184267">
    <property type="component" value="Unassembled WGS sequence"/>
</dbReference>
<comment type="caution">
    <text evidence="2">The sequence shown here is derived from an EMBL/GenBank/DDBJ whole genome shotgun (WGS) entry which is preliminary data.</text>
</comment>
<evidence type="ECO:0000259" key="1">
    <source>
        <dbReference type="Pfam" id="PF07859"/>
    </source>
</evidence>
<organism evidence="2 3">
    <name type="scientific">Trametes pubescens</name>
    <name type="common">White-rot fungus</name>
    <dbReference type="NCBI Taxonomy" id="154538"/>
    <lineage>
        <taxon>Eukaryota</taxon>
        <taxon>Fungi</taxon>
        <taxon>Dikarya</taxon>
        <taxon>Basidiomycota</taxon>
        <taxon>Agaricomycotina</taxon>
        <taxon>Agaricomycetes</taxon>
        <taxon>Polyporales</taxon>
        <taxon>Polyporaceae</taxon>
        <taxon>Trametes</taxon>
    </lineage>
</organism>
<proteinExistence type="predicted"/>
<gene>
    <name evidence="2" type="ORF">TRAPUB_11475</name>
</gene>
<sequence length="295" mass="31860">MASNHLATPDAELAPILATLPTPDETLLNDFTASRAIFSAAMAGANSGQVPFLPPADACTTKDHKVPVKGGEIVVRSYVPASSKDDTRFPLLFWTHGGGWVVGDIETDDNYLKILSVELQLIIVSVEYRLAPEHPFPTGLNDSYTALNWTTQNAGSLNADLSKGFLVGGASAGGNLAAVLAHRAKADLIFDQFPLTGQILLYPVMVHPDVVPDEYKEKFTAYEQMNDVNTRFMRESFKLLQGPAANPEVSPLLYLAFEGLPPALVHVCGMDPLRDDGLLYAEKLKKAGVPTKLNV</sequence>
<evidence type="ECO:0000313" key="2">
    <source>
        <dbReference type="EMBL" id="OJT11980.1"/>
    </source>
</evidence>
<name>A0A1M2VWU2_TRAPU</name>
<accession>A0A1M2VWU2</accession>
<dbReference type="InterPro" id="IPR050466">
    <property type="entry name" value="Carboxylest/Gibb_receptor"/>
</dbReference>
<feature type="domain" description="Alpha/beta hydrolase fold-3" evidence="1">
    <location>
        <begin position="92"/>
        <end position="293"/>
    </location>
</feature>
<dbReference type="Gene3D" id="3.40.50.1820">
    <property type="entry name" value="alpha/beta hydrolase"/>
    <property type="match status" value="1"/>
</dbReference>
<dbReference type="InterPro" id="IPR029058">
    <property type="entry name" value="AB_hydrolase_fold"/>
</dbReference>
<dbReference type="InterPro" id="IPR013094">
    <property type="entry name" value="AB_hydrolase_3"/>
</dbReference>
<evidence type="ECO:0000313" key="3">
    <source>
        <dbReference type="Proteomes" id="UP000184267"/>
    </source>
</evidence>
<dbReference type="PANTHER" id="PTHR23024:SF24">
    <property type="entry name" value="ALPHA_BETA HYDROLASE FOLD-3 DOMAIN-CONTAINING PROTEIN"/>
    <property type="match status" value="1"/>
</dbReference>
<dbReference type="STRING" id="154538.A0A1M2VWU2"/>
<keyword evidence="2" id="KW-0378">Hydrolase</keyword>
<keyword evidence="3" id="KW-1185">Reference proteome</keyword>
<protein>
    <submittedName>
        <fullName evidence="2">AB hydrolase superfamily protein B1A11.02</fullName>
    </submittedName>
</protein>
<dbReference type="Pfam" id="PF07859">
    <property type="entry name" value="Abhydrolase_3"/>
    <property type="match status" value="1"/>
</dbReference>
<reference evidence="2 3" key="1">
    <citation type="submission" date="2016-10" db="EMBL/GenBank/DDBJ databases">
        <title>Genome sequence of the basidiomycete white-rot fungus Trametes pubescens.</title>
        <authorList>
            <person name="Makela M.R."/>
            <person name="Granchi Z."/>
            <person name="Peng M."/>
            <person name="De Vries R.P."/>
            <person name="Grigoriev I."/>
            <person name="Riley R."/>
            <person name="Hilden K."/>
        </authorList>
    </citation>
    <scope>NUCLEOTIDE SEQUENCE [LARGE SCALE GENOMIC DNA]</scope>
    <source>
        <strain evidence="2 3">FBCC735</strain>
    </source>
</reference>
<dbReference type="EMBL" id="MNAD01000546">
    <property type="protein sequence ID" value="OJT11980.1"/>
    <property type="molecule type" value="Genomic_DNA"/>
</dbReference>
<dbReference type="OrthoDB" id="408631at2759"/>
<dbReference type="PANTHER" id="PTHR23024">
    <property type="entry name" value="ARYLACETAMIDE DEACETYLASE"/>
    <property type="match status" value="1"/>
</dbReference>
<dbReference type="GO" id="GO:0016787">
    <property type="term" value="F:hydrolase activity"/>
    <property type="evidence" value="ECO:0007669"/>
    <property type="project" value="UniProtKB-KW"/>
</dbReference>
<dbReference type="OMA" id="GEGHEPW"/>
<dbReference type="AlphaFoldDB" id="A0A1M2VWU2"/>